<evidence type="ECO:0000313" key="6">
    <source>
        <dbReference type="Proteomes" id="UP000297853"/>
    </source>
</evidence>
<keyword evidence="1 5" id="KW-0378">Hydrolase</keyword>
<keyword evidence="3" id="KW-0812">Transmembrane</keyword>
<reference evidence="5 6" key="1">
    <citation type="submission" date="2019-03" db="EMBL/GenBank/DDBJ databases">
        <title>Genomics of glacier-inhabiting Cryobacterium strains.</title>
        <authorList>
            <person name="Liu Q."/>
            <person name="Xin Y.-H."/>
        </authorList>
    </citation>
    <scope>NUCLEOTIDE SEQUENCE [LARGE SCALE GENOMIC DNA]</scope>
    <source>
        <strain evidence="5 6">TMT1-23-1</strain>
    </source>
</reference>
<keyword evidence="6" id="KW-1185">Reference proteome</keyword>
<feature type="compositionally biased region" description="Polar residues" evidence="2">
    <location>
        <begin position="42"/>
        <end position="51"/>
    </location>
</feature>
<dbReference type="GO" id="GO:0016787">
    <property type="term" value="F:hydrolase activity"/>
    <property type="evidence" value="ECO:0007669"/>
    <property type="project" value="UniProtKB-KW"/>
</dbReference>
<dbReference type="Gene3D" id="3.40.50.1820">
    <property type="entry name" value="alpha/beta hydrolase"/>
    <property type="match status" value="1"/>
</dbReference>
<dbReference type="EMBL" id="SOGQ01000045">
    <property type="protein sequence ID" value="TFC99633.1"/>
    <property type="molecule type" value="Genomic_DNA"/>
</dbReference>
<dbReference type="InterPro" id="IPR049492">
    <property type="entry name" value="BD-FAE-like_dom"/>
</dbReference>
<name>A0ABY2J6E1_9MICO</name>
<evidence type="ECO:0000256" key="1">
    <source>
        <dbReference type="ARBA" id="ARBA00022801"/>
    </source>
</evidence>
<feature type="transmembrane region" description="Helical" evidence="3">
    <location>
        <begin position="72"/>
        <end position="92"/>
    </location>
</feature>
<accession>A0ABY2J6E1</accession>
<dbReference type="SUPFAM" id="SSF53474">
    <property type="entry name" value="alpha/beta-Hydrolases"/>
    <property type="match status" value="1"/>
</dbReference>
<organism evidence="5 6">
    <name type="scientific">Cryobacterium sinapicolor</name>
    <dbReference type="NCBI Taxonomy" id="1259236"/>
    <lineage>
        <taxon>Bacteria</taxon>
        <taxon>Bacillati</taxon>
        <taxon>Actinomycetota</taxon>
        <taxon>Actinomycetes</taxon>
        <taxon>Micrococcales</taxon>
        <taxon>Microbacteriaceae</taxon>
        <taxon>Cryobacterium</taxon>
    </lineage>
</organism>
<evidence type="ECO:0000256" key="3">
    <source>
        <dbReference type="SAM" id="Phobius"/>
    </source>
</evidence>
<dbReference type="PANTHER" id="PTHR48081">
    <property type="entry name" value="AB HYDROLASE SUPERFAMILY PROTEIN C4A8.06C"/>
    <property type="match status" value="1"/>
</dbReference>
<evidence type="ECO:0000256" key="2">
    <source>
        <dbReference type="SAM" id="MobiDB-lite"/>
    </source>
</evidence>
<dbReference type="InterPro" id="IPR029058">
    <property type="entry name" value="AB_hydrolase_fold"/>
</dbReference>
<protein>
    <submittedName>
        <fullName evidence="5">Alpha/beta hydrolase</fullName>
    </submittedName>
</protein>
<dbReference type="PANTHER" id="PTHR48081:SF13">
    <property type="entry name" value="ALPHA_BETA HYDROLASE"/>
    <property type="match status" value="1"/>
</dbReference>
<feature type="region of interest" description="Disordered" evidence="2">
    <location>
        <begin position="1"/>
        <end position="64"/>
    </location>
</feature>
<evidence type="ECO:0000313" key="5">
    <source>
        <dbReference type="EMBL" id="TFC99633.1"/>
    </source>
</evidence>
<dbReference type="InterPro" id="IPR050300">
    <property type="entry name" value="GDXG_lipolytic_enzyme"/>
</dbReference>
<comment type="caution">
    <text evidence="5">The sequence shown here is derived from an EMBL/GenBank/DDBJ whole genome shotgun (WGS) entry which is preliminary data.</text>
</comment>
<feature type="compositionally biased region" description="Basic residues" evidence="2">
    <location>
        <begin position="18"/>
        <end position="34"/>
    </location>
</feature>
<evidence type="ECO:0000259" key="4">
    <source>
        <dbReference type="Pfam" id="PF20434"/>
    </source>
</evidence>
<keyword evidence="3" id="KW-0472">Membrane</keyword>
<sequence>MSCRQPRPRPKVTASPPRTRRRHADRGTDRRRRTGFGAARETNYSRSTSPQLGAHVNTGPGHPRFGSRRIRFLTIAGAVGIAIAATALLGGFRPQLYSVAPDEPGDQRSELVTTQIVGIRTFERPEGITVAEDVEYGTQADGAVLTLDVCSPAIAPAEETTLETVPAATVSPEEAAAALRPAVISIHGGSWARGDKGNSDWRMVCAWLASEGFVAYSVNYRMVPDAVFPAALDDVALAVEWARDPVNAQTYGIDPDRIGVFGGSAGGNLAALLGTRGSGSLTEGARVAAVAELSAPLDLSHQALVTGRAPAGLQNIVRDYLGCLSLRDCAKATAASPASTLDRSDPPVFLGSSTDEYIPLTQATGYAAALERKGVAHKLVTVPGTLHSIGILDAAMREKVSAFLHTTLGE</sequence>
<feature type="domain" description="BD-FAE-like" evidence="4">
    <location>
        <begin position="174"/>
        <end position="366"/>
    </location>
</feature>
<dbReference type="Pfam" id="PF20434">
    <property type="entry name" value="BD-FAE"/>
    <property type="match status" value="1"/>
</dbReference>
<feature type="compositionally biased region" description="Basic residues" evidence="2">
    <location>
        <begin position="1"/>
        <end position="10"/>
    </location>
</feature>
<keyword evidence="3" id="KW-1133">Transmembrane helix</keyword>
<proteinExistence type="predicted"/>
<dbReference type="Proteomes" id="UP000297853">
    <property type="component" value="Unassembled WGS sequence"/>
</dbReference>
<gene>
    <name evidence="5" type="ORF">E3T28_08785</name>
</gene>